<dbReference type="Pfam" id="PF09825">
    <property type="entry name" value="BPL_N"/>
    <property type="match status" value="1"/>
</dbReference>
<protein>
    <recommendedName>
        <fullName evidence="1">Biotin-protein ligase N-terminal domain-containing protein</fullName>
    </recommendedName>
</protein>
<gene>
    <name evidence="2" type="ORF">GCM10023321_52520</name>
</gene>
<accession>A0ABP9QMR0</accession>
<feature type="domain" description="Biotin-protein ligase N-terminal" evidence="1">
    <location>
        <begin position="54"/>
        <end position="121"/>
    </location>
</feature>
<organism evidence="2 3">
    <name type="scientific">Pseudonocardia eucalypti</name>
    <dbReference type="NCBI Taxonomy" id="648755"/>
    <lineage>
        <taxon>Bacteria</taxon>
        <taxon>Bacillati</taxon>
        <taxon>Actinomycetota</taxon>
        <taxon>Actinomycetes</taxon>
        <taxon>Pseudonocardiales</taxon>
        <taxon>Pseudonocardiaceae</taxon>
        <taxon>Pseudonocardia</taxon>
    </lineage>
</organism>
<comment type="caution">
    <text evidence="2">The sequence shown here is derived from an EMBL/GenBank/DDBJ whole genome shotgun (WGS) entry which is preliminary data.</text>
</comment>
<keyword evidence="3" id="KW-1185">Reference proteome</keyword>
<name>A0ABP9QMR0_9PSEU</name>
<proteinExistence type="predicted"/>
<evidence type="ECO:0000313" key="3">
    <source>
        <dbReference type="Proteomes" id="UP001428817"/>
    </source>
</evidence>
<dbReference type="SUPFAM" id="SSF52317">
    <property type="entry name" value="Class I glutamine amidotransferase-like"/>
    <property type="match status" value="1"/>
</dbReference>
<reference evidence="3" key="1">
    <citation type="journal article" date="2019" name="Int. J. Syst. Evol. Microbiol.">
        <title>The Global Catalogue of Microorganisms (GCM) 10K type strain sequencing project: providing services to taxonomists for standard genome sequencing and annotation.</title>
        <authorList>
            <consortium name="The Broad Institute Genomics Platform"/>
            <consortium name="The Broad Institute Genome Sequencing Center for Infectious Disease"/>
            <person name="Wu L."/>
            <person name="Ma J."/>
        </authorList>
    </citation>
    <scope>NUCLEOTIDE SEQUENCE [LARGE SCALE GENOMIC DNA]</scope>
    <source>
        <strain evidence="3">JCM 18303</strain>
    </source>
</reference>
<sequence>MTGPLAALLATIAIVAPPATQSQPLALIHRSEPLASKGDAEAAARMLRQSPFKFRIQYVGPDNPLTAELLSKAALFVQPGGEVDTETAKRDFAKEIPLVHKFVADGGRYLGICAGGFVAGKEGYDVFPGKVGSYVGSPDSEAEDDDDYAIPIVWRDGKKRTVDFQDGNYFKIPRGTPGVTVMATYTNGLIAAAVATKGRGKAAFIGPHFESAPDDAAEGSGTNLDLGFELLDVLMR</sequence>
<evidence type="ECO:0000313" key="2">
    <source>
        <dbReference type="EMBL" id="GAA5164283.1"/>
    </source>
</evidence>
<dbReference type="InterPro" id="IPR019197">
    <property type="entry name" value="Biotin-prot_ligase_N"/>
</dbReference>
<dbReference type="EMBL" id="BAABJP010000030">
    <property type="protein sequence ID" value="GAA5164283.1"/>
    <property type="molecule type" value="Genomic_DNA"/>
</dbReference>
<dbReference type="InterPro" id="IPR029062">
    <property type="entry name" value="Class_I_gatase-like"/>
</dbReference>
<evidence type="ECO:0000259" key="1">
    <source>
        <dbReference type="Pfam" id="PF09825"/>
    </source>
</evidence>
<dbReference type="Proteomes" id="UP001428817">
    <property type="component" value="Unassembled WGS sequence"/>
</dbReference>